<accession>A0ABV6Z6M4</accession>
<proteinExistence type="predicted"/>
<protein>
    <submittedName>
        <fullName evidence="1">Uncharacterized protein</fullName>
    </submittedName>
</protein>
<organism evidence="1 2">
    <name type="scientific">candidate division CSSED10-310 bacterium</name>
    <dbReference type="NCBI Taxonomy" id="2855610"/>
    <lineage>
        <taxon>Bacteria</taxon>
        <taxon>Bacteria division CSSED10-310</taxon>
    </lineage>
</organism>
<gene>
    <name evidence="1" type="ORF">ACFL27_27820</name>
</gene>
<name>A0ABV6Z6M4_UNCC1</name>
<evidence type="ECO:0000313" key="1">
    <source>
        <dbReference type="EMBL" id="MFC1854011.1"/>
    </source>
</evidence>
<evidence type="ECO:0000313" key="2">
    <source>
        <dbReference type="Proteomes" id="UP001594351"/>
    </source>
</evidence>
<feature type="non-terminal residue" evidence="1">
    <location>
        <position position="1"/>
    </location>
</feature>
<dbReference type="EMBL" id="JBHPBY010000679">
    <property type="protein sequence ID" value="MFC1854011.1"/>
    <property type="molecule type" value="Genomic_DNA"/>
</dbReference>
<dbReference type="Proteomes" id="UP001594351">
    <property type="component" value="Unassembled WGS sequence"/>
</dbReference>
<comment type="caution">
    <text evidence="1">The sequence shown here is derived from an EMBL/GenBank/DDBJ whole genome shotgun (WGS) entry which is preliminary data.</text>
</comment>
<sequence length="76" mass="8861">IICLLWKMRSKIPLYGLARIQAKGSKGEKLFEKGIEAYRENEFYTASSLFERAITELMGEEEYRPYLKSAFLCIFA</sequence>
<keyword evidence="2" id="KW-1185">Reference proteome</keyword>
<reference evidence="1 2" key="1">
    <citation type="submission" date="2024-09" db="EMBL/GenBank/DDBJ databases">
        <title>Laminarin stimulates single cell rates of sulfate reduction while oxygen inhibits transcriptomic activity in coastal marine sediment.</title>
        <authorList>
            <person name="Lindsay M."/>
            <person name="Orcutt B."/>
            <person name="Emerson D."/>
            <person name="Stepanauskas R."/>
            <person name="D'Angelo T."/>
        </authorList>
    </citation>
    <scope>NUCLEOTIDE SEQUENCE [LARGE SCALE GENOMIC DNA]</scope>
    <source>
        <strain evidence="1">SAG AM-311-K15</strain>
    </source>
</reference>